<dbReference type="PANTHER" id="PTHR33498">
    <property type="entry name" value="TRANSPOSASE FOR INSERTION SEQUENCE ELEMENT IS1557"/>
    <property type="match status" value="1"/>
</dbReference>
<feature type="domain" description="Transposase IS204/IS1001/IS1096/IS1165 DDE" evidence="1">
    <location>
        <begin position="157"/>
        <end position="395"/>
    </location>
</feature>
<dbReference type="PANTHER" id="PTHR33498:SF1">
    <property type="entry name" value="TRANSPOSASE FOR INSERTION SEQUENCE ELEMENT IS1557"/>
    <property type="match status" value="1"/>
</dbReference>
<dbReference type="Proteomes" id="UP001214250">
    <property type="component" value="Chromosome 2"/>
</dbReference>
<protein>
    <submittedName>
        <fullName evidence="3">ISL3 family transposase</fullName>
    </submittedName>
</protein>
<proteinExistence type="predicted"/>
<evidence type="ECO:0000313" key="3">
    <source>
        <dbReference type="EMBL" id="WDE98116.1"/>
    </source>
</evidence>
<feature type="domain" description="Transposase IS204/IS1001/IS1096/IS1165 zinc-finger" evidence="2">
    <location>
        <begin position="41"/>
        <end position="85"/>
    </location>
</feature>
<dbReference type="RefSeq" id="WP_274152905.1">
    <property type="nucleotide sequence ID" value="NZ_CP117812.1"/>
</dbReference>
<accession>A0ABY7VW36</accession>
<dbReference type="Pfam" id="PF14690">
    <property type="entry name" value="Zn_ribbon_ISL3"/>
    <property type="match status" value="1"/>
</dbReference>
<organism evidence="3 4">
    <name type="scientific">Lentisphaera profundi</name>
    <dbReference type="NCBI Taxonomy" id="1658616"/>
    <lineage>
        <taxon>Bacteria</taxon>
        <taxon>Pseudomonadati</taxon>
        <taxon>Lentisphaerota</taxon>
        <taxon>Lentisphaeria</taxon>
        <taxon>Lentisphaerales</taxon>
        <taxon>Lentisphaeraceae</taxon>
        <taxon>Lentisphaera</taxon>
    </lineage>
</organism>
<gene>
    <name evidence="3" type="ORF">PQO03_20055</name>
</gene>
<sequence>MTTEKFYEQLLGVRLPWKIKTVDLSIIDERVDVYVEFQGKAQCPKCDKEASIHDYASSRSWRHLDSCHMKTFLHCRLPRTKCDRCKVKTLAPSWSVASSRFTLMFESFVIKVLLATKCDTQTAKILKLTQKEVLRIKNNAVDRGLKRRGELEAPEVLAIDEKSYGQGQKYITVLVDHDNDKVVELRPDRTEKEVAKLLQSYTEAERQKVESITMDMWSAFKTTSEKYLENALIIHDRYHIASHMGKALETTRRVEQNSLKEDEKKSLKGMRFCLLRSIDNRTEKDFTKLVGFESGNLDTARVFMMKEMLRELYESPLTAMEAQIYFTSWIALAREQSIAGLTRVAKTIENHLEGICNYFHKRLTNAIAETKNGFIQELKTRARGFMNWRRYRINILFHFGKLDLDPQ</sequence>
<evidence type="ECO:0000313" key="4">
    <source>
        <dbReference type="Proteomes" id="UP001214250"/>
    </source>
</evidence>
<dbReference type="NCBIfam" id="NF033550">
    <property type="entry name" value="transpos_ISL3"/>
    <property type="match status" value="1"/>
</dbReference>
<dbReference type="InterPro" id="IPR029261">
    <property type="entry name" value="Transposase_Znf"/>
</dbReference>
<dbReference type="InterPro" id="IPR002560">
    <property type="entry name" value="Transposase_DDE"/>
</dbReference>
<dbReference type="InterPro" id="IPR047951">
    <property type="entry name" value="Transpos_ISL3"/>
</dbReference>
<dbReference type="EMBL" id="CP117812">
    <property type="protein sequence ID" value="WDE98116.1"/>
    <property type="molecule type" value="Genomic_DNA"/>
</dbReference>
<evidence type="ECO:0000259" key="1">
    <source>
        <dbReference type="Pfam" id="PF01610"/>
    </source>
</evidence>
<evidence type="ECO:0000259" key="2">
    <source>
        <dbReference type="Pfam" id="PF14690"/>
    </source>
</evidence>
<name>A0ABY7VW36_9BACT</name>
<reference evidence="3 4" key="1">
    <citation type="submission" date="2023-02" db="EMBL/GenBank/DDBJ databases">
        <title>Genome sequence of Lentisphaera profundi SAORIC-696.</title>
        <authorList>
            <person name="Kim e."/>
            <person name="Cho J.-C."/>
            <person name="Choi A."/>
            <person name="Kang I."/>
        </authorList>
    </citation>
    <scope>NUCLEOTIDE SEQUENCE [LARGE SCALE GENOMIC DNA]</scope>
    <source>
        <strain evidence="3 4">SAORIC-696</strain>
    </source>
</reference>
<dbReference type="Pfam" id="PF01610">
    <property type="entry name" value="DDE_Tnp_ISL3"/>
    <property type="match status" value="1"/>
</dbReference>
<keyword evidence="4" id="KW-1185">Reference proteome</keyword>